<dbReference type="GeneID" id="27665689"/>
<dbReference type="SUPFAM" id="SSF55729">
    <property type="entry name" value="Acyl-CoA N-acyltransferases (Nat)"/>
    <property type="match status" value="1"/>
</dbReference>
<gene>
    <name evidence="2" type="ORF">SPSK_03575</name>
</gene>
<dbReference type="Pfam" id="PF13302">
    <property type="entry name" value="Acetyltransf_3"/>
    <property type="match status" value="1"/>
</dbReference>
<evidence type="ECO:0000313" key="3">
    <source>
        <dbReference type="Proteomes" id="UP000033710"/>
    </source>
</evidence>
<dbReference type="PANTHER" id="PTHR43792">
    <property type="entry name" value="GNAT FAMILY, PUTATIVE (AFU_ORTHOLOGUE AFUA_3G00765)-RELATED-RELATED"/>
    <property type="match status" value="1"/>
</dbReference>
<reference evidence="2 3" key="1">
    <citation type="journal article" date="2014" name="BMC Genomics">
        <title>Comparative genomics of the major fungal agents of human and animal Sporotrichosis: Sporothrix schenckii and Sporothrix brasiliensis.</title>
        <authorList>
            <person name="Teixeira M.M."/>
            <person name="de Almeida L.G."/>
            <person name="Kubitschek-Barreira P."/>
            <person name="Alves F.L."/>
            <person name="Kioshima E.S."/>
            <person name="Abadio A.K."/>
            <person name="Fernandes L."/>
            <person name="Derengowski L.S."/>
            <person name="Ferreira K.S."/>
            <person name="Souza R.C."/>
            <person name="Ruiz J.C."/>
            <person name="de Andrade N.C."/>
            <person name="Paes H.C."/>
            <person name="Nicola A.M."/>
            <person name="Albuquerque P."/>
            <person name="Gerber A.L."/>
            <person name="Martins V.P."/>
            <person name="Peconick L.D."/>
            <person name="Neto A.V."/>
            <person name="Chaucanez C.B."/>
            <person name="Silva P.A."/>
            <person name="Cunha O.L."/>
            <person name="de Oliveira F.F."/>
            <person name="dos Santos T.C."/>
            <person name="Barros A.L."/>
            <person name="Soares M.A."/>
            <person name="de Oliveira L.M."/>
            <person name="Marini M.M."/>
            <person name="Villalobos-Duno H."/>
            <person name="Cunha M.M."/>
            <person name="de Hoog S."/>
            <person name="da Silveira J.F."/>
            <person name="Henrissat B."/>
            <person name="Nino-Vega G.A."/>
            <person name="Cisalpino P.S."/>
            <person name="Mora-Montes H.M."/>
            <person name="Almeida S.R."/>
            <person name="Stajich J.E."/>
            <person name="Lopes-Bezerra L.M."/>
            <person name="Vasconcelos A.T."/>
            <person name="Felipe M.S."/>
        </authorList>
    </citation>
    <scope>NUCLEOTIDE SEQUENCE [LARGE SCALE GENOMIC DNA]</scope>
    <source>
        <strain evidence="2 3">1099-18</strain>
    </source>
</reference>
<dbReference type="InterPro" id="IPR051531">
    <property type="entry name" value="N-acetyltransferase"/>
</dbReference>
<accession>A0A0F2M091</accession>
<dbReference type="GO" id="GO:0016747">
    <property type="term" value="F:acyltransferase activity, transferring groups other than amino-acyl groups"/>
    <property type="evidence" value="ECO:0007669"/>
    <property type="project" value="InterPro"/>
</dbReference>
<dbReference type="PANTHER" id="PTHR43792:SF1">
    <property type="entry name" value="N-ACETYLTRANSFERASE DOMAIN-CONTAINING PROTEIN"/>
    <property type="match status" value="1"/>
</dbReference>
<feature type="domain" description="N-acetyltransferase" evidence="1">
    <location>
        <begin position="39"/>
        <end position="232"/>
    </location>
</feature>
<comment type="caution">
    <text evidence="2">The sequence shown here is derived from an EMBL/GenBank/DDBJ whole genome shotgun (WGS) entry which is preliminary data.</text>
</comment>
<reference evidence="2 3" key="2">
    <citation type="journal article" date="2015" name="Eukaryot. Cell">
        <title>Asexual propagation of a virulent clone complex in a human and feline outbreak of sporotrichosis.</title>
        <authorList>
            <person name="Teixeira Mde M."/>
            <person name="Rodrigues A.M."/>
            <person name="Tsui C.K."/>
            <person name="de Almeida L.G."/>
            <person name="Van Diepeningen A.D."/>
            <person name="van den Ende B.G."/>
            <person name="Fernandes G.F."/>
            <person name="Kano R."/>
            <person name="Hamelin R.C."/>
            <person name="Lopes-Bezerra L.M."/>
            <person name="Vasconcelos A.T."/>
            <person name="de Hoog S."/>
            <person name="de Camargo Z.P."/>
            <person name="Felipe M.S."/>
        </authorList>
    </citation>
    <scope>NUCLEOTIDE SEQUENCE [LARGE SCALE GENOMIC DNA]</scope>
    <source>
        <strain evidence="2 3">1099-18</strain>
    </source>
</reference>
<name>A0A0F2M091_SPOSC</name>
<evidence type="ECO:0000313" key="2">
    <source>
        <dbReference type="EMBL" id="KJR82180.1"/>
    </source>
</evidence>
<dbReference type="EMBL" id="AXCR01000010">
    <property type="protein sequence ID" value="KJR82180.1"/>
    <property type="molecule type" value="Genomic_DNA"/>
</dbReference>
<sequence>MTHVTDGSKVFEDWVTVLSTMPALPLPPNSQRVAFETERLTIRPPVEEDLAALHELRTQPEVMANTRRGLPDDDLEFTRDRLTPFLPPGDAKTYNCVICLREAGDNKLVGMGGVHNFTGGFGWPELGYMFRKECWGKGYATEFVRGFLQLYSALPRTPTPVPVRVARASLPPELAAKAGPGSKEMVDESSNSPAALASTVTADTVVVEEILMAIIADFNKESLRVSGKAGFEKVFQFTEEDNRKPGTSIQILVHFLQYFPGRKTLSNAEA</sequence>
<dbReference type="VEuPathDB" id="FungiDB:SPSK_03575"/>
<dbReference type="KEGG" id="ssck:SPSK_03575"/>
<proteinExistence type="predicted"/>
<organism evidence="2 3">
    <name type="scientific">Sporothrix schenckii 1099-18</name>
    <dbReference type="NCBI Taxonomy" id="1397361"/>
    <lineage>
        <taxon>Eukaryota</taxon>
        <taxon>Fungi</taxon>
        <taxon>Dikarya</taxon>
        <taxon>Ascomycota</taxon>
        <taxon>Pezizomycotina</taxon>
        <taxon>Sordariomycetes</taxon>
        <taxon>Sordariomycetidae</taxon>
        <taxon>Ophiostomatales</taxon>
        <taxon>Ophiostomataceae</taxon>
        <taxon>Sporothrix</taxon>
    </lineage>
</organism>
<evidence type="ECO:0000259" key="1">
    <source>
        <dbReference type="Pfam" id="PF13302"/>
    </source>
</evidence>
<protein>
    <recommendedName>
        <fullName evidence="1">N-acetyltransferase domain-containing protein</fullName>
    </recommendedName>
</protein>
<dbReference type="RefSeq" id="XP_016584856.1">
    <property type="nucleotide sequence ID" value="XM_016730412.1"/>
</dbReference>
<dbReference type="InterPro" id="IPR000182">
    <property type="entry name" value="GNAT_dom"/>
</dbReference>
<dbReference type="OrthoDB" id="4072826at2759"/>
<dbReference type="InterPro" id="IPR016181">
    <property type="entry name" value="Acyl_CoA_acyltransferase"/>
</dbReference>
<dbReference type="AlphaFoldDB" id="A0A0F2M091"/>
<dbReference type="Gene3D" id="3.40.630.30">
    <property type="match status" value="1"/>
</dbReference>
<dbReference type="Proteomes" id="UP000033710">
    <property type="component" value="Unassembled WGS sequence"/>
</dbReference>